<dbReference type="CDD" id="cd01247">
    <property type="entry name" value="PH_FAPP1_FAPP2"/>
    <property type="match status" value="1"/>
</dbReference>
<gene>
    <name evidence="4" type="ORF">HHUSO_G35674</name>
</gene>
<dbReference type="InterPro" id="IPR011993">
    <property type="entry name" value="PH-like_dom_sf"/>
</dbReference>
<dbReference type="InterPro" id="IPR001849">
    <property type="entry name" value="PH_domain"/>
</dbReference>
<dbReference type="EMBL" id="JAHFZB010000052">
    <property type="protein sequence ID" value="KAK6466851.1"/>
    <property type="molecule type" value="Genomic_DNA"/>
</dbReference>
<dbReference type="Proteomes" id="UP001369086">
    <property type="component" value="Unassembled WGS sequence"/>
</dbReference>
<dbReference type="PANTHER" id="PTHR22902:SF27">
    <property type="entry name" value="PLECKSTRIN HOMOLOGY DOMAIN-CONTAINING FAMILY A MEMBER 3"/>
    <property type="match status" value="1"/>
</dbReference>
<proteinExistence type="predicted"/>
<name>A0ABR0Y363_HUSHU</name>
<dbReference type="SUPFAM" id="SSF50729">
    <property type="entry name" value="PH domain-like"/>
    <property type="match status" value="1"/>
</dbReference>
<dbReference type="SMART" id="SM00233">
    <property type="entry name" value="PH"/>
    <property type="match status" value="1"/>
</dbReference>
<dbReference type="Pfam" id="PF00169">
    <property type="entry name" value="PH"/>
    <property type="match status" value="1"/>
</dbReference>
<evidence type="ECO:0000259" key="3">
    <source>
        <dbReference type="PROSITE" id="PS50003"/>
    </source>
</evidence>
<evidence type="ECO:0000313" key="5">
    <source>
        <dbReference type="Proteomes" id="UP001369086"/>
    </source>
</evidence>
<feature type="domain" description="PH" evidence="3">
    <location>
        <begin position="1"/>
        <end position="93"/>
    </location>
</feature>
<reference evidence="4 5" key="1">
    <citation type="submission" date="2021-05" db="EMBL/GenBank/DDBJ databases">
        <authorList>
            <person name="Zahm M."/>
            <person name="Klopp C."/>
            <person name="Cabau C."/>
            <person name="Kuhl H."/>
            <person name="Suciu R."/>
            <person name="Ciorpac M."/>
            <person name="Holostenco D."/>
            <person name="Gessner J."/>
            <person name="Wuertz S."/>
            <person name="Hohne C."/>
            <person name="Stock M."/>
            <person name="Gislard M."/>
            <person name="Lluch J."/>
            <person name="Milhes M."/>
            <person name="Lampietro C."/>
            <person name="Lopez Roques C."/>
            <person name="Donnadieu C."/>
            <person name="Du K."/>
            <person name="Schartl M."/>
            <person name="Guiguen Y."/>
        </authorList>
    </citation>
    <scope>NUCLEOTIDE SEQUENCE [LARGE SCALE GENOMIC DNA]</scope>
    <source>
        <strain evidence="4">Hh-F2</strain>
        <tissue evidence="4">Blood</tissue>
    </source>
</reference>
<evidence type="ECO:0000313" key="4">
    <source>
        <dbReference type="EMBL" id="KAK6466851.1"/>
    </source>
</evidence>
<dbReference type="PROSITE" id="PS50003">
    <property type="entry name" value="PH_DOMAIN"/>
    <property type="match status" value="1"/>
</dbReference>
<evidence type="ECO:0000256" key="1">
    <source>
        <dbReference type="ARBA" id="ARBA00022553"/>
    </source>
</evidence>
<keyword evidence="5" id="KW-1185">Reference proteome</keyword>
<evidence type="ECO:0000256" key="2">
    <source>
        <dbReference type="SAM" id="MobiDB-lite"/>
    </source>
</evidence>
<sequence length="299" mass="33382">MEGVLLKWTNYLSGWQPRYFVLDGTVLSYYDSQDDVGKASKGSIKMAVCEIKVHAADSTRLELMIPGEQYFYLQALNAAERQKWLVALGTAKACLADSRTKKEKELRDASQTLKGKMSELRLYCDLLLEQVQQIQQGAEAREGEGSPLPDTERMTEASSLLKQTCQQFVGALEDCMRITSSRVPPELCQLSQPDSPAMMVSPERLHARRMRRSVSHTGVVTPERVSTVQDAREGQTVRRNLEEMVAHRTHRRLSQRCESQGLPDALTESPAEAGFQPADSPQGGDIVQNGMEQPPKTLQ</sequence>
<accession>A0ABR0Y363</accession>
<comment type="caution">
    <text evidence="4">The sequence shown here is derived from an EMBL/GenBank/DDBJ whole genome shotgun (WGS) entry which is preliminary data.</text>
</comment>
<dbReference type="InterPro" id="IPR045188">
    <property type="entry name" value="Boi1/Boi2-like"/>
</dbReference>
<protein>
    <submittedName>
        <fullName evidence="4">Pleckstrin homology domain-containing family A member 3-like isoform X1</fullName>
    </submittedName>
</protein>
<keyword evidence="1" id="KW-0597">Phosphoprotein</keyword>
<organism evidence="4 5">
    <name type="scientific">Huso huso</name>
    <name type="common">Beluga</name>
    <name type="synonym">Acipenser huso</name>
    <dbReference type="NCBI Taxonomy" id="61971"/>
    <lineage>
        <taxon>Eukaryota</taxon>
        <taxon>Metazoa</taxon>
        <taxon>Chordata</taxon>
        <taxon>Craniata</taxon>
        <taxon>Vertebrata</taxon>
        <taxon>Euteleostomi</taxon>
        <taxon>Actinopterygii</taxon>
        <taxon>Chondrostei</taxon>
        <taxon>Acipenseriformes</taxon>
        <taxon>Acipenseridae</taxon>
        <taxon>Huso</taxon>
    </lineage>
</organism>
<feature type="region of interest" description="Disordered" evidence="2">
    <location>
        <begin position="245"/>
        <end position="299"/>
    </location>
</feature>
<dbReference type="Gene3D" id="2.30.29.30">
    <property type="entry name" value="Pleckstrin-homology domain (PH domain)/Phosphotyrosine-binding domain (PTB)"/>
    <property type="match status" value="1"/>
</dbReference>
<dbReference type="PANTHER" id="PTHR22902">
    <property type="entry name" value="SESQUIPEDALIAN"/>
    <property type="match status" value="1"/>
</dbReference>